<comment type="caution">
    <text evidence="2">The sequence shown here is derived from an EMBL/GenBank/DDBJ whole genome shotgun (WGS) entry which is preliminary data.</text>
</comment>
<dbReference type="AlphaFoldDB" id="A0AAV2ATT9"/>
<protein>
    <submittedName>
        <fullName evidence="2">Uncharacterized protein</fullName>
    </submittedName>
</protein>
<accession>A0AAV2ATT9</accession>
<gene>
    <name evidence="2" type="ORF">LARSCL_LOCUS14118</name>
</gene>
<dbReference type="Proteomes" id="UP001497382">
    <property type="component" value="Unassembled WGS sequence"/>
</dbReference>
<sequence length="146" mass="16459">MSMRWISIICVLVGLANSHICPDGKLCKRGVCCPRYLLSGPLYECCSDGCEILSGCYLAPKRPKLDRDNYILPSEPKAVLSRESSDRDILSPSFEPKDVSPINSNFDSSEEIADFQMGFFRNILDKLVDKGLEKITNKILPSYQRY</sequence>
<dbReference type="EMBL" id="CAXIEN010000200">
    <property type="protein sequence ID" value="CAL1286218.1"/>
    <property type="molecule type" value="Genomic_DNA"/>
</dbReference>
<feature type="signal peptide" evidence="1">
    <location>
        <begin position="1"/>
        <end position="18"/>
    </location>
</feature>
<keyword evidence="1" id="KW-0732">Signal</keyword>
<reference evidence="2 3" key="1">
    <citation type="submission" date="2024-04" db="EMBL/GenBank/DDBJ databases">
        <authorList>
            <person name="Rising A."/>
            <person name="Reimegard J."/>
            <person name="Sonavane S."/>
            <person name="Akerstrom W."/>
            <person name="Nylinder S."/>
            <person name="Hedman E."/>
            <person name="Kallberg Y."/>
        </authorList>
    </citation>
    <scope>NUCLEOTIDE SEQUENCE [LARGE SCALE GENOMIC DNA]</scope>
</reference>
<feature type="chain" id="PRO_5043539222" evidence="1">
    <location>
        <begin position="19"/>
        <end position="146"/>
    </location>
</feature>
<proteinExistence type="predicted"/>
<evidence type="ECO:0000313" key="2">
    <source>
        <dbReference type="EMBL" id="CAL1286218.1"/>
    </source>
</evidence>
<evidence type="ECO:0000256" key="1">
    <source>
        <dbReference type="SAM" id="SignalP"/>
    </source>
</evidence>
<evidence type="ECO:0000313" key="3">
    <source>
        <dbReference type="Proteomes" id="UP001497382"/>
    </source>
</evidence>
<name>A0AAV2ATT9_9ARAC</name>
<keyword evidence="3" id="KW-1185">Reference proteome</keyword>
<organism evidence="2 3">
    <name type="scientific">Larinioides sclopetarius</name>
    <dbReference type="NCBI Taxonomy" id="280406"/>
    <lineage>
        <taxon>Eukaryota</taxon>
        <taxon>Metazoa</taxon>
        <taxon>Ecdysozoa</taxon>
        <taxon>Arthropoda</taxon>
        <taxon>Chelicerata</taxon>
        <taxon>Arachnida</taxon>
        <taxon>Araneae</taxon>
        <taxon>Araneomorphae</taxon>
        <taxon>Entelegynae</taxon>
        <taxon>Araneoidea</taxon>
        <taxon>Araneidae</taxon>
        <taxon>Larinioides</taxon>
    </lineage>
</organism>